<keyword evidence="2" id="KW-1185">Reference proteome</keyword>
<dbReference type="AlphaFoldDB" id="A0AAV2GCP5"/>
<evidence type="ECO:0000313" key="1">
    <source>
        <dbReference type="EMBL" id="CAL1407240.1"/>
    </source>
</evidence>
<proteinExistence type="predicted"/>
<evidence type="ECO:0000313" key="2">
    <source>
        <dbReference type="Proteomes" id="UP001497516"/>
    </source>
</evidence>
<name>A0AAV2GCP5_9ROSI</name>
<protein>
    <submittedName>
        <fullName evidence="1">Uncharacterized protein</fullName>
    </submittedName>
</protein>
<organism evidence="1 2">
    <name type="scientific">Linum trigynum</name>
    <dbReference type="NCBI Taxonomy" id="586398"/>
    <lineage>
        <taxon>Eukaryota</taxon>
        <taxon>Viridiplantae</taxon>
        <taxon>Streptophyta</taxon>
        <taxon>Embryophyta</taxon>
        <taxon>Tracheophyta</taxon>
        <taxon>Spermatophyta</taxon>
        <taxon>Magnoliopsida</taxon>
        <taxon>eudicotyledons</taxon>
        <taxon>Gunneridae</taxon>
        <taxon>Pentapetalae</taxon>
        <taxon>rosids</taxon>
        <taxon>fabids</taxon>
        <taxon>Malpighiales</taxon>
        <taxon>Linaceae</taxon>
        <taxon>Linum</taxon>
    </lineage>
</organism>
<dbReference type="Proteomes" id="UP001497516">
    <property type="component" value="Chromosome 8"/>
</dbReference>
<dbReference type="EMBL" id="OZ034821">
    <property type="protein sequence ID" value="CAL1407240.1"/>
    <property type="molecule type" value="Genomic_DNA"/>
</dbReference>
<accession>A0AAV2GCP5</accession>
<reference evidence="1 2" key="1">
    <citation type="submission" date="2024-04" db="EMBL/GenBank/DDBJ databases">
        <authorList>
            <person name="Fracassetti M."/>
        </authorList>
    </citation>
    <scope>NUCLEOTIDE SEQUENCE [LARGE SCALE GENOMIC DNA]</scope>
</reference>
<sequence>MQDAREADMLQAAKEAREAFWTSEEYQVADDKKYKKLLRDTVAAIRHWFRREYPEVVWDTNSIWDAIEFWGDDDVNSEHVATP</sequence>
<gene>
    <name evidence="1" type="ORF">LTRI10_LOCUS46919</name>
</gene>